<dbReference type="RefSeq" id="WP_066312962.1">
    <property type="nucleotide sequence ID" value="NZ_LQRT01000007.1"/>
</dbReference>
<comment type="caution">
    <text evidence="1">The sequence shown here is derived from an EMBL/GenBank/DDBJ whole genome shotgun (WGS) entry which is preliminary data.</text>
</comment>
<dbReference type="OrthoDB" id="1163917at2"/>
<accession>A0A162CRL6</accession>
<name>A0A162CRL6_9FLAO</name>
<dbReference type="Proteomes" id="UP000076715">
    <property type="component" value="Unassembled WGS sequence"/>
</dbReference>
<organism evidence="1 2">
    <name type="scientific">Aquimarina aggregata</name>
    <dbReference type="NCBI Taxonomy" id="1642818"/>
    <lineage>
        <taxon>Bacteria</taxon>
        <taxon>Pseudomonadati</taxon>
        <taxon>Bacteroidota</taxon>
        <taxon>Flavobacteriia</taxon>
        <taxon>Flavobacteriales</taxon>
        <taxon>Flavobacteriaceae</taxon>
        <taxon>Aquimarina</taxon>
    </lineage>
</organism>
<gene>
    <name evidence="1" type="ORF">AWE51_23530</name>
</gene>
<protein>
    <submittedName>
        <fullName evidence="1">Uncharacterized protein</fullName>
    </submittedName>
</protein>
<dbReference type="EMBL" id="LQRT01000007">
    <property type="protein sequence ID" value="KZS41124.1"/>
    <property type="molecule type" value="Genomic_DNA"/>
</dbReference>
<evidence type="ECO:0000313" key="1">
    <source>
        <dbReference type="EMBL" id="KZS41124.1"/>
    </source>
</evidence>
<proteinExistence type="predicted"/>
<reference evidence="1 2" key="1">
    <citation type="submission" date="2016-01" db="EMBL/GenBank/DDBJ databases">
        <title>The draft genome sequence of Aquimarina sp. RZW4-3-2.</title>
        <authorList>
            <person name="Wang Y."/>
        </authorList>
    </citation>
    <scope>NUCLEOTIDE SEQUENCE [LARGE SCALE GENOMIC DNA]</scope>
    <source>
        <strain evidence="1 2">RZW4-3-2</strain>
    </source>
</reference>
<dbReference type="AlphaFoldDB" id="A0A162CRL6"/>
<keyword evidence="2" id="KW-1185">Reference proteome</keyword>
<evidence type="ECO:0000313" key="2">
    <source>
        <dbReference type="Proteomes" id="UP000076715"/>
    </source>
</evidence>
<sequence>MKKILKLTGVQELSKTQQKQIKGRIGHISCCHPNPRGGGRDCRISLPGGASFCEPGHCRQYGGGCIFY</sequence>